<evidence type="ECO:0000313" key="3">
    <source>
        <dbReference type="Proteomes" id="UP000596661"/>
    </source>
</evidence>
<proteinExistence type="predicted"/>
<reference evidence="2" key="1">
    <citation type="submission" date="2018-11" db="EMBL/GenBank/DDBJ databases">
        <authorList>
            <person name="Grassa J C."/>
        </authorList>
    </citation>
    <scope>NUCLEOTIDE SEQUENCE [LARGE SCALE GENOMIC DNA]</scope>
</reference>
<sequence length="109" mass="12180">MLVMKMKRHESAVTLDKFSKLCFDSSTNLSDMINRQDPSGILDDGRASSASNEDVAMANKDEGGGDGEHHGKEKRRKLMVEELREETMSSCSSSETDKVDDLNLKQCMY</sequence>
<dbReference type="Gramene" id="evm.model.05.1748">
    <property type="protein sequence ID" value="cds.evm.model.05.1748"/>
    <property type="gene ID" value="evm.TU.05.1748"/>
</dbReference>
<dbReference type="Proteomes" id="UP000596661">
    <property type="component" value="Chromosome 5"/>
</dbReference>
<protein>
    <submittedName>
        <fullName evidence="2">Uncharacterized protein</fullName>
    </submittedName>
</protein>
<name>A0A803PMM1_CANSA</name>
<accession>A0A803PMM1</accession>
<feature type="compositionally biased region" description="Basic and acidic residues" evidence="1">
    <location>
        <begin position="78"/>
        <end position="87"/>
    </location>
</feature>
<feature type="compositionally biased region" description="Basic and acidic residues" evidence="1">
    <location>
        <begin position="59"/>
        <end position="71"/>
    </location>
</feature>
<evidence type="ECO:0000256" key="1">
    <source>
        <dbReference type="SAM" id="MobiDB-lite"/>
    </source>
</evidence>
<reference evidence="2" key="2">
    <citation type="submission" date="2021-03" db="UniProtKB">
        <authorList>
            <consortium name="EnsemblPlants"/>
        </authorList>
    </citation>
    <scope>IDENTIFICATION</scope>
</reference>
<organism evidence="2 3">
    <name type="scientific">Cannabis sativa</name>
    <name type="common">Hemp</name>
    <name type="synonym">Marijuana</name>
    <dbReference type="NCBI Taxonomy" id="3483"/>
    <lineage>
        <taxon>Eukaryota</taxon>
        <taxon>Viridiplantae</taxon>
        <taxon>Streptophyta</taxon>
        <taxon>Embryophyta</taxon>
        <taxon>Tracheophyta</taxon>
        <taxon>Spermatophyta</taxon>
        <taxon>Magnoliopsida</taxon>
        <taxon>eudicotyledons</taxon>
        <taxon>Gunneridae</taxon>
        <taxon>Pentapetalae</taxon>
        <taxon>rosids</taxon>
        <taxon>fabids</taxon>
        <taxon>Rosales</taxon>
        <taxon>Cannabaceae</taxon>
        <taxon>Cannabis</taxon>
    </lineage>
</organism>
<dbReference type="AlphaFoldDB" id="A0A803PMM1"/>
<dbReference type="EnsemblPlants" id="evm.model.05.1748">
    <property type="protein sequence ID" value="cds.evm.model.05.1748"/>
    <property type="gene ID" value="evm.TU.05.1748"/>
</dbReference>
<evidence type="ECO:0000313" key="2">
    <source>
        <dbReference type="EnsemblPlants" id="cds.evm.model.05.1748"/>
    </source>
</evidence>
<dbReference type="EMBL" id="UZAU01000544">
    <property type="status" value="NOT_ANNOTATED_CDS"/>
    <property type="molecule type" value="Genomic_DNA"/>
</dbReference>
<keyword evidence="3" id="KW-1185">Reference proteome</keyword>
<feature type="region of interest" description="Disordered" evidence="1">
    <location>
        <begin position="29"/>
        <end position="102"/>
    </location>
</feature>